<accession>A0A1V9Z2W2</accession>
<organism evidence="2 3">
    <name type="scientific">Thraustotheca clavata</name>
    <dbReference type="NCBI Taxonomy" id="74557"/>
    <lineage>
        <taxon>Eukaryota</taxon>
        <taxon>Sar</taxon>
        <taxon>Stramenopiles</taxon>
        <taxon>Oomycota</taxon>
        <taxon>Saprolegniomycetes</taxon>
        <taxon>Saprolegniales</taxon>
        <taxon>Achlyaceae</taxon>
        <taxon>Thraustotheca</taxon>
    </lineage>
</organism>
<feature type="domain" description="PH" evidence="1">
    <location>
        <begin position="1"/>
        <end position="102"/>
    </location>
</feature>
<proteinExistence type="predicted"/>
<comment type="caution">
    <text evidence="2">The sequence shown here is derived from an EMBL/GenBank/DDBJ whole genome shotgun (WGS) entry which is preliminary data.</text>
</comment>
<sequence>MEGYLLVFKDPLSITKHGDVKYLVLTEGTLFIYSDPPNQCNSTLLQSIPLTQSRLHVVPIIHLNLFRVIVEKSKKDYTMLLCMASTKKCVESWCLRLKNWNRFCFHIPIQCGVDTSEPELLKKLWDDQLENEEKSFVKQELRKGGIPNQSFLKRSLAQLRSPAAWL</sequence>
<gene>
    <name evidence="2" type="ORF">THRCLA_22391</name>
</gene>
<evidence type="ECO:0000259" key="1">
    <source>
        <dbReference type="PROSITE" id="PS50003"/>
    </source>
</evidence>
<dbReference type="PROSITE" id="PS50003">
    <property type="entry name" value="PH_DOMAIN"/>
    <property type="match status" value="1"/>
</dbReference>
<reference evidence="2 3" key="1">
    <citation type="journal article" date="2014" name="Genome Biol. Evol.">
        <title>The secreted proteins of Achlya hypogyna and Thraustotheca clavata identify the ancestral oomycete secretome and reveal gene acquisitions by horizontal gene transfer.</title>
        <authorList>
            <person name="Misner I."/>
            <person name="Blouin N."/>
            <person name="Leonard G."/>
            <person name="Richards T.A."/>
            <person name="Lane C.E."/>
        </authorList>
    </citation>
    <scope>NUCLEOTIDE SEQUENCE [LARGE SCALE GENOMIC DNA]</scope>
    <source>
        <strain evidence="2 3">ATCC 34112</strain>
    </source>
</reference>
<dbReference type="EMBL" id="JNBS01002336">
    <property type="protein sequence ID" value="OQR92348.1"/>
    <property type="molecule type" value="Genomic_DNA"/>
</dbReference>
<dbReference type="InterPro" id="IPR001849">
    <property type="entry name" value="PH_domain"/>
</dbReference>
<dbReference type="AlphaFoldDB" id="A0A1V9Z2W2"/>
<evidence type="ECO:0000313" key="3">
    <source>
        <dbReference type="Proteomes" id="UP000243217"/>
    </source>
</evidence>
<dbReference type="Gene3D" id="2.30.29.30">
    <property type="entry name" value="Pleckstrin-homology domain (PH domain)/Phosphotyrosine-binding domain (PTB)"/>
    <property type="match status" value="1"/>
</dbReference>
<dbReference type="Proteomes" id="UP000243217">
    <property type="component" value="Unassembled WGS sequence"/>
</dbReference>
<name>A0A1V9Z2W2_9STRA</name>
<dbReference type="OrthoDB" id="58617at2759"/>
<protein>
    <recommendedName>
        <fullName evidence="1">PH domain-containing protein</fullName>
    </recommendedName>
</protein>
<dbReference type="SUPFAM" id="SSF50729">
    <property type="entry name" value="PH domain-like"/>
    <property type="match status" value="1"/>
</dbReference>
<keyword evidence="3" id="KW-1185">Reference proteome</keyword>
<dbReference type="InterPro" id="IPR011993">
    <property type="entry name" value="PH-like_dom_sf"/>
</dbReference>
<evidence type="ECO:0000313" key="2">
    <source>
        <dbReference type="EMBL" id="OQR92348.1"/>
    </source>
</evidence>